<evidence type="ECO:0000256" key="1">
    <source>
        <dbReference type="SAM" id="MobiDB-lite"/>
    </source>
</evidence>
<keyword evidence="3" id="KW-1185">Reference proteome</keyword>
<sequence length="308" mass="32655">MAAPGWRGSGRPSVRDASRWCIKSQTLEQQLRACEKSLAAARRSGRESVAQSLETKLADLKRRAGAADAETAPAAGRPRGEPGTALRSKAASERAARKSKGSEVARERGARKPKRSEAARKPKRSEEIDGDGSRVERPGAGDHQSRPRRQRDRVAEPRREGSDGSDFFDEASAAPVAPARVAELCREGSDGSDFFDEASAAPVPLAPAALTPATPAAAAAGAGALDGPRGERPPSKRARRRERRLQLQAFNAGLAPFLAGGPRPPGQRRDPAPGRRRDVDAPRRRFAEGAEASTAARGGGRLRARAPP</sequence>
<name>A0ABN9WAV1_9DINO</name>
<gene>
    <name evidence="2" type="ORF">PCOR1329_LOCUS64614</name>
</gene>
<feature type="compositionally biased region" description="Basic and acidic residues" evidence="1">
    <location>
        <begin position="90"/>
        <end position="145"/>
    </location>
</feature>
<feature type="compositionally biased region" description="Basic and acidic residues" evidence="1">
    <location>
        <begin position="152"/>
        <end position="162"/>
    </location>
</feature>
<evidence type="ECO:0000313" key="3">
    <source>
        <dbReference type="Proteomes" id="UP001189429"/>
    </source>
</evidence>
<feature type="compositionally biased region" description="Low complexity" evidence="1">
    <location>
        <begin position="214"/>
        <end position="223"/>
    </location>
</feature>
<reference evidence="2" key="1">
    <citation type="submission" date="2023-10" db="EMBL/GenBank/DDBJ databases">
        <authorList>
            <person name="Chen Y."/>
            <person name="Shah S."/>
            <person name="Dougan E. K."/>
            <person name="Thang M."/>
            <person name="Chan C."/>
        </authorList>
    </citation>
    <scope>NUCLEOTIDE SEQUENCE [LARGE SCALE GENOMIC DNA]</scope>
</reference>
<feature type="compositionally biased region" description="Low complexity" evidence="1">
    <location>
        <begin position="66"/>
        <end position="75"/>
    </location>
</feature>
<dbReference type="EMBL" id="CAUYUJ010018247">
    <property type="protein sequence ID" value="CAK0881911.1"/>
    <property type="molecule type" value="Genomic_DNA"/>
</dbReference>
<protein>
    <recommendedName>
        <fullName evidence="4">Ribosome biogenesis protein NOP53</fullName>
    </recommendedName>
</protein>
<dbReference type="Proteomes" id="UP001189429">
    <property type="component" value="Unassembled WGS sequence"/>
</dbReference>
<feature type="compositionally biased region" description="Basic and acidic residues" evidence="1">
    <location>
        <begin position="267"/>
        <end position="288"/>
    </location>
</feature>
<evidence type="ECO:0008006" key="4">
    <source>
        <dbReference type="Google" id="ProtNLM"/>
    </source>
</evidence>
<proteinExistence type="predicted"/>
<feature type="region of interest" description="Disordered" evidence="1">
    <location>
        <begin position="214"/>
        <end position="308"/>
    </location>
</feature>
<feature type="region of interest" description="Disordered" evidence="1">
    <location>
        <begin position="40"/>
        <end position="174"/>
    </location>
</feature>
<organism evidence="2 3">
    <name type="scientific">Prorocentrum cordatum</name>
    <dbReference type="NCBI Taxonomy" id="2364126"/>
    <lineage>
        <taxon>Eukaryota</taxon>
        <taxon>Sar</taxon>
        <taxon>Alveolata</taxon>
        <taxon>Dinophyceae</taxon>
        <taxon>Prorocentrales</taxon>
        <taxon>Prorocentraceae</taxon>
        <taxon>Prorocentrum</taxon>
    </lineage>
</organism>
<accession>A0ABN9WAV1</accession>
<evidence type="ECO:0000313" key="2">
    <source>
        <dbReference type="EMBL" id="CAK0881911.1"/>
    </source>
</evidence>
<comment type="caution">
    <text evidence="2">The sequence shown here is derived from an EMBL/GenBank/DDBJ whole genome shotgun (WGS) entry which is preliminary data.</text>
</comment>